<dbReference type="Proteomes" id="UP000460949">
    <property type="component" value="Unassembled WGS sequence"/>
</dbReference>
<evidence type="ECO:0000256" key="3">
    <source>
        <dbReference type="ARBA" id="ARBA00010264"/>
    </source>
</evidence>
<dbReference type="InterPro" id="IPR050967">
    <property type="entry name" value="Thiamine_Salvage_TenA"/>
</dbReference>
<comment type="subunit">
    <text evidence="4">Homotetramer.</text>
</comment>
<evidence type="ECO:0000256" key="1">
    <source>
        <dbReference type="ARBA" id="ARBA00001881"/>
    </source>
</evidence>
<evidence type="ECO:0000259" key="10">
    <source>
        <dbReference type="Pfam" id="PF03070"/>
    </source>
</evidence>
<dbReference type="NCBIfam" id="TIGR04306">
    <property type="entry name" value="salvage_TenA"/>
    <property type="match status" value="1"/>
</dbReference>
<dbReference type="AlphaFoldDB" id="A0A845DNP5"/>
<dbReference type="CDD" id="cd19364">
    <property type="entry name" value="TenA_C_BsTenA-like"/>
    <property type="match status" value="1"/>
</dbReference>
<comment type="caution">
    <text evidence="11">The sequence shown here is derived from an EMBL/GenBank/DDBJ whole genome shotgun (WGS) entry which is preliminary data.</text>
</comment>
<keyword evidence="9" id="KW-0378">Hydrolase</keyword>
<evidence type="ECO:0000256" key="5">
    <source>
        <dbReference type="ARBA" id="ARBA00012684"/>
    </source>
</evidence>
<proteinExistence type="inferred from homology"/>
<evidence type="ECO:0000256" key="9">
    <source>
        <dbReference type="RuleBase" id="RU363093"/>
    </source>
</evidence>
<gene>
    <name evidence="11" type="primary">tenA</name>
    <name evidence="11" type="ORF">GLW04_03035</name>
</gene>
<dbReference type="GO" id="GO:0005829">
    <property type="term" value="C:cytosol"/>
    <property type="evidence" value="ECO:0007669"/>
    <property type="project" value="TreeGrafter"/>
</dbReference>
<dbReference type="InterPro" id="IPR004305">
    <property type="entry name" value="Thiaminase-2/PQQC"/>
</dbReference>
<dbReference type="PANTHER" id="PTHR43198">
    <property type="entry name" value="BIFUNCTIONAL TH2 PROTEIN"/>
    <property type="match status" value="1"/>
</dbReference>
<dbReference type="Pfam" id="PF03070">
    <property type="entry name" value="TENA_THI-4"/>
    <property type="match status" value="1"/>
</dbReference>
<sequence length="231" mass="26956">MKFSEEIRKAVDEIWEGSFQHPFVKGIGEGTLPIEKFRYYVLQDSYYLSHFARVQSLGAAKSEDMAVMANMASHAQSTYEAELGLHENFSKQLGITQEEREQFKPSPTAYAYASHMYRGAYNGDLADVIATILPCYWLYYEVGEHLKESSPEEPVYQEWIAAYGGEWFRTLVEEQIERLDELAERKTDAGRARMKELFIISSQYEYMFWEMAYRMEEWPFDLKQSMTAGRA</sequence>
<evidence type="ECO:0000256" key="8">
    <source>
        <dbReference type="ARBA" id="ARBA00048337"/>
    </source>
</evidence>
<comment type="pathway">
    <text evidence="2 9">Cofactor biosynthesis; thiamine diphosphate biosynthesis.</text>
</comment>
<evidence type="ECO:0000256" key="2">
    <source>
        <dbReference type="ARBA" id="ARBA00004948"/>
    </source>
</evidence>
<dbReference type="InterPro" id="IPR027574">
    <property type="entry name" value="Thiaminase_II"/>
</dbReference>
<dbReference type="PANTHER" id="PTHR43198:SF2">
    <property type="entry name" value="SI:CH1073-67J19.1-RELATED"/>
    <property type="match status" value="1"/>
</dbReference>
<reference evidence="11 12" key="1">
    <citation type="submission" date="2019-11" db="EMBL/GenBank/DDBJ databases">
        <title>Genome sequences of 17 halophilic strains isolated from different environments.</title>
        <authorList>
            <person name="Furrow R.E."/>
        </authorList>
    </citation>
    <scope>NUCLEOTIDE SEQUENCE [LARGE SCALE GENOMIC DNA]</scope>
    <source>
        <strain evidence="11 12">22511_23_Filter</strain>
    </source>
</reference>
<feature type="domain" description="Thiaminase-2/PQQC" evidence="10">
    <location>
        <begin position="9"/>
        <end position="214"/>
    </location>
</feature>
<dbReference type="UniPathway" id="UPA00060"/>
<evidence type="ECO:0000313" key="12">
    <source>
        <dbReference type="Proteomes" id="UP000460949"/>
    </source>
</evidence>
<dbReference type="InterPro" id="IPR016084">
    <property type="entry name" value="Haem_Oase-like_multi-hlx"/>
</dbReference>
<comment type="catalytic activity">
    <reaction evidence="8 9">
        <text>thiamine + H2O = 5-(2-hydroxyethyl)-4-methylthiazole + 4-amino-5-hydroxymethyl-2-methylpyrimidine + H(+)</text>
        <dbReference type="Rhea" id="RHEA:17509"/>
        <dbReference type="ChEBI" id="CHEBI:15377"/>
        <dbReference type="ChEBI" id="CHEBI:15378"/>
        <dbReference type="ChEBI" id="CHEBI:16892"/>
        <dbReference type="ChEBI" id="CHEBI:17957"/>
        <dbReference type="ChEBI" id="CHEBI:18385"/>
        <dbReference type="EC" id="3.5.99.2"/>
    </reaction>
</comment>
<comment type="similarity">
    <text evidence="3 9">Belongs to the TenA family.</text>
</comment>
<evidence type="ECO:0000256" key="6">
    <source>
        <dbReference type="ARBA" id="ARBA00013647"/>
    </source>
</evidence>
<evidence type="ECO:0000256" key="4">
    <source>
        <dbReference type="ARBA" id="ARBA00011881"/>
    </source>
</evidence>
<dbReference type="EC" id="3.5.99.2" evidence="5 9"/>
<dbReference type="EMBL" id="WMET01000001">
    <property type="protein sequence ID" value="MYL18848.1"/>
    <property type="molecule type" value="Genomic_DNA"/>
</dbReference>
<name>A0A845DNP5_9BACI</name>
<dbReference type="GO" id="GO:0009228">
    <property type="term" value="P:thiamine biosynthetic process"/>
    <property type="evidence" value="ECO:0007669"/>
    <property type="project" value="UniProtKB-KW"/>
</dbReference>
<dbReference type="GO" id="GO:0009229">
    <property type="term" value="P:thiamine diphosphate biosynthetic process"/>
    <property type="evidence" value="ECO:0007669"/>
    <property type="project" value="UniProtKB-UniPathway"/>
</dbReference>
<dbReference type="Gene3D" id="1.20.910.10">
    <property type="entry name" value="Heme oxygenase-like"/>
    <property type="match status" value="1"/>
</dbReference>
<dbReference type="GO" id="GO:0050334">
    <property type="term" value="F:thiaminase activity"/>
    <property type="evidence" value="ECO:0007669"/>
    <property type="project" value="UniProtKB-EC"/>
</dbReference>
<comment type="function">
    <text evidence="9">Catalyzes an amino-pyrimidine hydrolysis reaction at the C5' of the pyrimidine moiety of thiamine compounds, a reaction that is part of a thiamine salvage pathway.</text>
</comment>
<evidence type="ECO:0000256" key="7">
    <source>
        <dbReference type="ARBA" id="ARBA00022977"/>
    </source>
</evidence>
<dbReference type="SUPFAM" id="SSF48613">
    <property type="entry name" value="Heme oxygenase-like"/>
    <property type="match status" value="1"/>
</dbReference>
<organism evidence="11 12">
    <name type="scientific">Halobacillus litoralis</name>
    <dbReference type="NCBI Taxonomy" id="45668"/>
    <lineage>
        <taxon>Bacteria</taxon>
        <taxon>Bacillati</taxon>
        <taxon>Bacillota</taxon>
        <taxon>Bacilli</taxon>
        <taxon>Bacillales</taxon>
        <taxon>Bacillaceae</taxon>
        <taxon>Halobacillus</taxon>
    </lineage>
</organism>
<dbReference type="RefSeq" id="WP_160835289.1">
    <property type="nucleotide sequence ID" value="NZ_WMET01000001.1"/>
</dbReference>
<protein>
    <recommendedName>
        <fullName evidence="6 9">Aminopyrimidine aminohydrolase</fullName>
        <ecNumber evidence="5 9">3.5.99.2</ecNumber>
    </recommendedName>
</protein>
<accession>A0A845DNP5</accession>
<comment type="catalytic activity">
    <reaction evidence="1 9">
        <text>4-amino-5-aminomethyl-2-methylpyrimidine + H2O = 4-amino-5-hydroxymethyl-2-methylpyrimidine + NH4(+)</text>
        <dbReference type="Rhea" id="RHEA:31799"/>
        <dbReference type="ChEBI" id="CHEBI:15377"/>
        <dbReference type="ChEBI" id="CHEBI:16892"/>
        <dbReference type="ChEBI" id="CHEBI:28938"/>
        <dbReference type="ChEBI" id="CHEBI:63416"/>
        <dbReference type="EC" id="3.5.99.2"/>
    </reaction>
</comment>
<keyword evidence="7 9" id="KW-0784">Thiamine biosynthesis</keyword>
<evidence type="ECO:0000313" key="11">
    <source>
        <dbReference type="EMBL" id="MYL18848.1"/>
    </source>
</evidence>